<feature type="signal peptide" evidence="1">
    <location>
        <begin position="1"/>
        <end position="24"/>
    </location>
</feature>
<keyword evidence="3" id="KW-1185">Reference proteome</keyword>
<dbReference type="InterPro" id="IPR013424">
    <property type="entry name" value="Ice-binding_C"/>
</dbReference>
<protein>
    <submittedName>
        <fullName evidence="2">PEP-CTERM sorting domain-containing protein</fullName>
    </submittedName>
</protein>
<accession>A0A5B8CT04</accession>
<reference evidence="3" key="1">
    <citation type="journal article" date="2019" name="ISME J.">
        <title>Evolution in action: habitat transition from sediment to the pelagial leads to genome streamlining in Methylophilaceae.</title>
        <authorList>
            <person name="Salcher M."/>
            <person name="Schaefle D."/>
            <person name="Kaspar M."/>
            <person name="Neuenschwander S.M."/>
            <person name="Ghai R."/>
        </authorList>
    </citation>
    <scope>NUCLEOTIDE SEQUENCE [LARGE SCALE GENOMIC DNA]</scope>
    <source>
        <strain evidence="3">MMS-M-51</strain>
    </source>
</reference>
<feature type="chain" id="PRO_5022883783" evidence="1">
    <location>
        <begin position="25"/>
        <end position="177"/>
    </location>
</feature>
<proteinExistence type="predicted"/>
<organism evidence="2 3">
    <name type="scientific">Methylophilus medardicus</name>
    <dbReference type="NCBI Taxonomy" id="2588534"/>
    <lineage>
        <taxon>Bacteria</taxon>
        <taxon>Pseudomonadati</taxon>
        <taxon>Pseudomonadota</taxon>
        <taxon>Betaproteobacteria</taxon>
        <taxon>Nitrosomonadales</taxon>
        <taxon>Methylophilaceae</taxon>
        <taxon>Methylophilus</taxon>
    </lineage>
</organism>
<keyword evidence="1" id="KW-0732">Signal</keyword>
<dbReference type="OrthoDB" id="8538441at2"/>
<dbReference type="RefSeq" id="WP_140003734.1">
    <property type="nucleotide sequence ID" value="NZ_CP040946.1"/>
</dbReference>
<evidence type="ECO:0000313" key="3">
    <source>
        <dbReference type="Proteomes" id="UP000311008"/>
    </source>
</evidence>
<dbReference type="NCBIfam" id="TIGR02595">
    <property type="entry name" value="PEP_CTERM"/>
    <property type="match status" value="1"/>
</dbReference>
<evidence type="ECO:0000256" key="1">
    <source>
        <dbReference type="SAM" id="SignalP"/>
    </source>
</evidence>
<dbReference type="EMBL" id="CP040946">
    <property type="protein sequence ID" value="QDC44403.1"/>
    <property type="molecule type" value="Genomic_DNA"/>
</dbReference>
<dbReference type="AlphaFoldDB" id="A0A5B8CT04"/>
<dbReference type="Proteomes" id="UP000311008">
    <property type="component" value="Chromosome"/>
</dbReference>
<dbReference type="KEGG" id="mmec:FIU01_07605"/>
<evidence type="ECO:0000313" key="2">
    <source>
        <dbReference type="EMBL" id="QDC44403.1"/>
    </source>
</evidence>
<sequence length="177" mass="18932">MLISSLAKTLVGTALLLSVSFAQAATYTFVGEWSVHAPEAPDWLDPAYEATNGPLAYTAQEAAALIFGGSASDYVISTVDNNPLNVNFSAWYAVLGYQGTVFAQDYSNKFDGQYYGPLDAFNSGNPNNAASAYVRDYFVAGSNYAFRVTPVPEPENMGLLLAGVAVVGLVRRRKHAV</sequence>
<gene>
    <name evidence="2" type="ORF">FIU01_07605</name>
</gene>
<name>A0A5B8CT04_9PROT</name>